<dbReference type="InterPro" id="IPR057617">
    <property type="entry name" value="PML_C"/>
</dbReference>
<protein>
    <recommendedName>
        <fullName evidence="1">PML C-terminal domain-containing protein</fullName>
    </recommendedName>
</protein>
<feature type="domain" description="PML C-terminal" evidence="1">
    <location>
        <begin position="170"/>
        <end position="236"/>
    </location>
</feature>
<keyword evidence="3" id="KW-1185">Reference proteome</keyword>
<name>A0A6J8D5T3_MYTCO</name>
<dbReference type="GO" id="GO:0003676">
    <property type="term" value="F:nucleic acid binding"/>
    <property type="evidence" value="ECO:0007669"/>
    <property type="project" value="InterPro"/>
</dbReference>
<dbReference type="Gene3D" id="3.30.420.10">
    <property type="entry name" value="Ribonuclease H-like superfamily/Ribonuclease H"/>
    <property type="match status" value="1"/>
</dbReference>
<dbReference type="Proteomes" id="UP000507470">
    <property type="component" value="Unassembled WGS sequence"/>
</dbReference>
<proteinExistence type="predicted"/>
<dbReference type="AlphaFoldDB" id="A0A6J8D5T3"/>
<organism evidence="2 3">
    <name type="scientific">Mytilus coruscus</name>
    <name type="common">Sea mussel</name>
    <dbReference type="NCBI Taxonomy" id="42192"/>
    <lineage>
        <taxon>Eukaryota</taxon>
        <taxon>Metazoa</taxon>
        <taxon>Spiralia</taxon>
        <taxon>Lophotrochozoa</taxon>
        <taxon>Mollusca</taxon>
        <taxon>Bivalvia</taxon>
        <taxon>Autobranchia</taxon>
        <taxon>Pteriomorphia</taxon>
        <taxon>Mytilida</taxon>
        <taxon>Mytiloidea</taxon>
        <taxon>Mytilidae</taxon>
        <taxon>Mytilinae</taxon>
        <taxon>Mytilus</taxon>
    </lineage>
</organism>
<reference evidence="2 3" key="1">
    <citation type="submission" date="2020-06" db="EMBL/GenBank/DDBJ databases">
        <authorList>
            <person name="Li R."/>
            <person name="Bekaert M."/>
        </authorList>
    </citation>
    <scope>NUCLEOTIDE SEQUENCE [LARGE SCALE GENOMIC DNA]</scope>
    <source>
        <strain evidence="3">wild</strain>
    </source>
</reference>
<dbReference type="OrthoDB" id="6140795at2759"/>
<sequence length="247" mass="27234">MIVSQANRTAGLSPGVHTSKVSTLRDLQYKKKKAIAITKKAKLRRIDLETERNQDISSCEVREGISYQSGKDMDESRLDPENITEIPPQRTSRIEASPKHDSVTDIFFDIEPTGLSRSSHITQLAAKSPGDSSRFVLPQHQITAKAAEITGLTFENGQLISNGNMLPALLTDHKILSLRMARTVASSGLCLEHLKLTFSRNGSKGIKDLFTEKCGSGVHVTKSEKIKRQVSEFLLNLKSTNCSSVEQ</sequence>
<gene>
    <name evidence="2" type="ORF">MCOR_37322</name>
</gene>
<dbReference type="Pfam" id="PF25244">
    <property type="entry name" value="PML_C"/>
    <property type="match status" value="1"/>
</dbReference>
<dbReference type="InterPro" id="IPR036397">
    <property type="entry name" value="RNaseH_sf"/>
</dbReference>
<evidence type="ECO:0000313" key="2">
    <source>
        <dbReference type="EMBL" id="CAC5403425.1"/>
    </source>
</evidence>
<evidence type="ECO:0000259" key="1">
    <source>
        <dbReference type="Pfam" id="PF25244"/>
    </source>
</evidence>
<evidence type="ECO:0000313" key="3">
    <source>
        <dbReference type="Proteomes" id="UP000507470"/>
    </source>
</evidence>
<dbReference type="EMBL" id="CACVKT020006768">
    <property type="protein sequence ID" value="CAC5403425.1"/>
    <property type="molecule type" value="Genomic_DNA"/>
</dbReference>
<accession>A0A6J8D5T3</accession>